<dbReference type="PROSITE" id="PS51257">
    <property type="entry name" value="PROKAR_LIPOPROTEIN"/>
    <property type="match status" value="1"/>
</dbReference>
<dbReference type="Gene3D" id="3.10.129.140">
    <property type="entry name" value="Helicobacter TNF-alpha-Inducing protein"/>
    <property type="match status" value="1"/>
</dbReference>
<evidence type="ECO:0000256" key="1">
    <source>
        <dbReference type="SAM" id="SignalP"/>
    </source>
</evidence>
<reference evidence="3" key="1">
    <citation type="submission" date="2017-11" db="EMBL/GenBank/DDBJ databases">
        <title>The sensing device of the deep-sea amphipod.</title>
        <authorList>
            <person name="Kobayashi H."/>
            <person name="Nagahama T."/>
            <person name="Arai W."/>
            <person name="Sasagawa Y."/>
            <person name="Umeda M."/>
            <person name="Hayashi T."/>
            <person name="Nikaido I."/>
            <person name="Watanabe H."/>
            <person name="Oguri K."/>
            <person name="Kitazato H."/>
            <person name="Fujioka K."/>
            <person name="Kido Y."/>
            <person name="Takami H."/>
        </authorList>
    </citation>
    <scope>NUCLEOTIDE SEQUENCE</scope>
    <source>
        <tissue evidence="3">Whole body</tissue>
    </source>
</reference>
<accession>A0A6A7G247</accession>
<organism evidence="3">
    <name type="scientific">Hirondellea gigas</name>
    <dbReference type="NCBI Taxonomy" id="1518452"/>
    <lineage>
        <taxon>Eukaryota</taxon>
        <taxon>Metazoa</taxon>
        <taxon>Ecdysozoa</taxon>
        <taxon>Arthropoda</taxon>
        <taxon>Crustacea</taxon>
        <taxon>Multicrustacea</taxon>
        <taxon>Malacostraca</taxon>
        <taxon>Eumalacostraca</taxon>
        <taxon>Peracarida</taxon>
        <taxon>Amphipoda</taxon>
        <taxon>Amphilochidea</taxon>
        <taxon>Lysianassida</taxon>
        <taxon>Lysianassidira</taxon>
        <taxon>Lysianassoidea</taxon>
        <taxon>Lysianassidae</taxon>
        <taxon>Hirondellea</taxon>
    </lineage>
</organism>
<sequence>MNIKKSILILTILTTAILSSCTAKESKPELGSNVDYKRMREYPKWVIQPTYDKGIAGIGSAKITDLGFDFARKEAMASARLDLGGQIKTKVDGLFKSYTSKIGVGDSTSVDSLAENIAKELVSIDIKGASLKDTWISPGDELFVLMTIDRERLVESTTKAINNSNNYTDENLKLKIKAESSQAELQRELNTYFGSFDNVELPEKQPVIKKEEN</sequence>
<keyword evidence="1" id="KW-0732">Signal</keyword>
<dbReference type="Pfam" id="PF02169">
    <property type="entry name" value="LPP20"/>
    <property type="match status" value="1"/>
</dbReference>
<feature type="chain" id="PRO_5025439286" description="Lipoprotein LPP20-like domain-containing protein" evidence="1">
    <location>
        <begin position="24"/>
        <end position="213"/>
    </location>
</feature>
<dbReference type="EMBL" id="IACT01005084">
    <property type="protein sequence ID" value="LAC24253.1"/>
    <property type="molecule type" value="mRNA"/>
</dbReference>
<feature type="signal peptide" evidence="1">
    <location>
        <begin position="1"/>
        <end position="23"/>
    </location>
</feature>
<dbReference type="InterPro" id="IPR024952">
    <property type="entry name" value="LPP20-like_dom"/>
</dbReference>
<evidence type="ECO:0000259" key="2">
    <source>
        <dbReference type="Pfam" id="PF02169"/>
    </source>
</evidence>
<name>A0A6A7G247_9CRUS</name>
<dbReference type="AlphaFoldDB" id="A0A6A7G247"/>
<proteinExistence type="evidence at transcript level"/>
<evidence type="ECO:0000313" key="3">
    <source>
        <dbReference type="EMBL" id="LAC24253.1"/>
    </source>
</evidence>
<protein>
    <recommendedName>
        <fullName evidence="2">Lipoprotein LPP20-like domain-containing protein</fullName>
    </recommendedName>
</protein>
<feature type="domain" description="Lipoprotein LPP20-like" evidence="2">
    <location>
        <begin position="43"/>
        <end position="149"/>
    </location>
</feature>